<evidence type="ECO:0000313" key="3">
    <source>
        <dbReference type="EMBL" id="KAG5161878.1"/>
    </source>
</evidence>
<feature type="compositionally biased region" description="Polar residues" evidence="1">
    <location>
        <begin position="63"/>
        <end position="72"/>
    </location>
</feature>
<sequence>MADSDTYPPRYYEYLASQRRVSNWVQQTRSHPRQSSASSVEFPPRTSRAITKRTKRSAESMYALTSSSPPTRNRQRRNSAEQTAVSPAAALITSSLFVYAFLPSLLTVMAFVVVLTLVTMGTEESQDRRSKLDEADVLLS</sequence>
<dbReference type="EMBL" id="JAFIQS010000023">
    <property type="protein sequence ID" value="KAG5161878.1"/>
    <property type="molecule type" value="Genomic_DNA"/>
</dbReference>
<protein>
    <submittedName>
        <fullName evidence="3">Uncharacterized protein</fullName>
    </submittedName>
</protein>
<dbReference type="AlphaFoldDB" id="A0A8H7XLI4"/>
<organism evidence="3">
    <name type="scientific">Psilocybe cubensis</name>
    <name type="common">Psychedelic mushroom</name>
    <name type="synonym">Stropharia cubensis</name>
    <dbReference type="NCBI Taxonomy" id="181762"/>
    <lineage>
        <taxon>Eukaryota</taxon>
        <taxon>Fungi</taxon>
        <taxon>Dikarya</taxon>
        <taxon>Basidiomycota</taxon>
        <taxon>Agaricomycotina</taxon>
        <taxon>Agaricomycetes</taxon>
        <taxon>Agaricomycetidae</taxon>
        <taxon>Agaricales</taxon>
        <taxon>Agaricineae</taxon>
        <taxon>Strophariaceae</taxon>
        <taxon>Psilocybe</taxon>
    </lineage>
</organism>
<reference evidence="3" key="1">
    <citation type="submission" date="2021-02" db="EMBL/GenBank/DDBJ databases">
        <title>Psilocybe cubensis genome.</title>
        <authorList>
            <person name="Mckernan K.J."/>
            <person name="Crawford S."/>
            <person name="Trippe A."/>
            <person name="Kane L.T."/>
            <person name="Mclaughlin S."/>
        </authorList>
    </citation>
    <scope>NUCLEOTIDE SEQUENCE [LARGE SCALE GENOMIC DNA]</scope>
    <source>
        <strain evidence="3">MGC-MH-2018</strain>
    </source>
</reference>
<name>A0A8H7XLI4_PSICU</name>
<evidence type="ECO:0000313" key="4">
    <source>
        <dbReference type="EMBL" id="KAG5162259.1"/>
    </source>
</evidence>
<keyword evidence="2" id="KW-0812">Transmembrane</keyword>
<feature type="compositionally biased region" description="Polar residues" evidence="1">
    <location>
        <begin position="23"/>
        <end position="39"/>
    </location>
</feature>
<dbReference type="EMBL" id="JAFIQS010000020">
    <property type="protein sequence ID" value="KAG5162259.1"/>
    <property type="molecule type" value="Genomic_DNA"/>
</dbReference>
<accession>A0A8H7XLI4</accession>
<comment type="caution">
    <text evidence="3">The sequence shown here is derived from an EMBL/GenBank/DDBJ whole genome shotgun (WGS) entry which is preliminary data.</text>
</comment>
<feature type="region of interest" description="Disordered" evidence="1">
    <location>
        <begin position="23"/>
        <end position="85"/>
    </location>
</feature>
<keyword evidence="2" id="KW-1133">Transmembrane helix</keyword>
<evidence type="ECO:0000256" key="1">
    <source>
        <dbReference type="SAM" id="MobiDB-lite"/>
    </source>
</evidence>
<keyword evidence="2" id="KW-0472">Membrane</keyword>
<gene>
    <name evidence="4" type="ORF">JR316_012922</name>
    <name evidence="3" type="ORF">JR316_013165</name>
</gene>
<dbReference type="OrthoDB" id="3051618at2759"/>
<feature type="transmembrane region" description="Helical" evidence="2">
    <location>
        <begin position="96"/>
        <end position="121"/>
    </location>
</feature>
<evidence type="ECO:0000256" key="2">
    <source>
        <dbReference type="SAM" id="Phobius"/>
    </source>
</evidence>
<proteinExistence type="predicted"/>